<evidence type="ECO:0000256" key="3">
    <source>
        <dbReference type="ARBA" id="ARBA00023136"/>
    </source>
</evidence>
<dbReference type="EMBL" id="AHAT01028982">
    <property type="status" value="NOT_ANNOTATED_CDS"/>
    <property type="molecule type" value="Genomic_DNA"/>
</dbReference>
<accession>W5N5W0</accession>
<dbReference type="AlphaFoldDB" id="W5N5W0"/>
<reference evidence="5" key="2">
    <citation type="submission" date="2025-08" db="UniProtKB">
        <authorList>
            <consortium name="Ensembl"/>
        </authorList>
    </citation>
    <scope>IDENTIFICATION</scope>
</reference>
<dbReference type="GO" id="GO:0012505">
    <property type="term" value="C:endomembrane system"/>
    <property type="evidence" value="ECO:0007669"/>
    <property type="project" value="UniProtKB-SubCell"/>
</dbReference>
<dbReference type="STRING" id="7918.ENSLOCP00000016019"/>
<proteinExistence type="inferred from homology"/>
<comment type="similarity">
    <text evidence="2">Belongs to the gasdermin family.</text>
</comment>
<reference evidence="6" key="1">
    <citation type="submission" date="2011-12" db="EMBL/GenBank/DDBJ databases">
        <title>The Draft Genome of Lepisosteus oculatus.</title>
        <authorList>
            <consortium name="The Broad Institute Genome Assembly &amp; Analysis Group"/>
            <consortium name="Computational R&amp;D Group"/>
            <consortium name="and Sequencing Platform"/>
            <person name="Di Palma F."/>
            <person name="Alfoldi J."/>
            <person name="Johnson J."/>
            <person name="Berlin A."/>
            <person name="Gnerre S."/>
            <person name="Jaffe D."/>
            <person name="MacCallum I."/>
            <person name="Young S."/>
            <person name="Walker B.J."/>
            <person name="Lander E.S."/>
            <person name="Lindblad-Toh K."/>
        </authorList>
    </citation>
    <scope>NUCLEOTIDE SEQUENCE [LARGE SCALE GENOMIC DNA]</scope>
</reference>
<dbReference type="Bgee" id="ENSLOCG00000013003">
    <property type="expression patterns" value="Expressed in liver and 12 other cell types or tissues"/>
</dbReference>
<feature type="domain" description="Gasdermin pore forming" evidence="4">
    <location>
        <begin position="1"/>
        <end position="226"/>
    </location>
</feature>
<evidence type="ECO:0000256" key="2">
    <source>
        <dbReference type="ARBA" id="ARBA00009279"/>
    </source>
</evidence>
<evidence type="ECO:0000259" key="4">
    <source>
        <dbReference type="Pfam" id="PF04598"/>
    </source>
</evidence>
<dbReference type="PANTHER" id="PTHR16399">
    <property type="entry name" value="GASDERMIN"/>
    <property type="match status" value="1"/>
</dbReference>
<sequence length="367" mass="40539">MFKKLTKDIVNELDPHGHLHPVQSLYDSHKFELLTVVKKHVETRLLLWSVNRFVPTGIKLDCLLAHGDTVDIGKTTNKLGSVKAKQEDAVEVRGPVIGSVVDGEAGVTVVSRSSAGSTAMEVEAVNINDLHMKLEERKFNHNHWLMKKLKNQKVSGLYVVSEILRAKTAIDLLQNLYGDATLSFCISNLFTIGGKVKGEREKELKVEAGSALAFRLLEIKVDDDGLLSDLEEEKKSRSFFFSDGVSCIADDAKDFPAMKRKVEKEFQEFKNLDSSSREHIWKHLSQTLTSGQALSTLDSIMEEREVCAGDLSALEAVPGEVRSSVNELLSMVGLDACDPNELCSPLGLLVSAFNGEHGFHCTLFTVL</sequence>
<dbReference type="Proteomes" id="UP000018468">
    <property type="component" value="Linkage group LG15"/>
</dbReference>
<keyword evidence="6" id="KW-1185">Reference proteome</keyword>
<evidence type="ECO:0000313" key="5">
    <source>
        <dbReference type="Ensembl" id="ENSLOCP00000016019.1"/>
    </source>
</evidence>
<comment type="subcellular location">
    <subcellularLocation>
        <location evidence="1">Endomembrane system</location>
    </subcellularLocation>
</comment>
<dbReference type="Ensembl" id="ENSLOCT00000016049.1">
    <property type="protein sequence ID" value="ENSLOCP00000016019.1"/>
    <property type="gene ID" value="ENSLOCG00000013003.1"/>
</dbReference>
<name>W5N5W0_LEPOC</name>
<evidence type="ECO:0000256" key="1">
    <source>
        <dbReference type="ARBA" id="ARBA00004308"/>
    </source>
</evidence>
<dbReference type="Pfam" id="PF04598">
    <property type="entry name" value="Gasdermin"/>
    <property type="match status" value="1"/>
</dbReference>
<dbReference type="InterPro" id="IPR007677">
    <property type="entry name" value="Gasdermin"/>
</dbReference>
<dbReference type="PANTHER" id="PTHR16399:SF18">
    <property type="entry name" value="GASDERMIN-A"/>
    <property type="match status" value="1"/>
</dbReference>
<keyword evidence="3" id="KW-0472">Membrane</keyword>
<reference evidence="5" key="3">
    <citation type="submission" date="2025-09" db="UniProtKB">
        <authorList>
            <consortium name="Ensembl"/>
        </authorList>
    </citation>
    <scope>IDENTIFICATION</scope>
</reference>
<dbReference type="InterPro" id="IPR040460">
    <property type="entry name" value="Gasdermin_pore"/>
</dbReference>
<dbReference type="InParanoid" id="W5N5W0"/>
<organism evidence="5 6">
    <name type="scientific">Lepisosteus oculatus</name>
    <name type="common">Spotted gar</name>
    <dbReference type="NCBI Taxonomy" id="7918"/>
    <lineage>
        <taxon>Eukaryota</taxon>
        <taxon>Metazoa</taxon>
        <taxon>Chordata</taxon>
        <taxon>Craniata</taxon>
        <taxon>Vertebrata</taxon>
        <taxon>Euteleostomi</taxon>
        <taxon>Actinopterygii</taxon>
        <taxon>Neopterygii</taxon>
        <taxon>Holostei</taxon>
        <taxon>Semionotiformes</taxon>
        <taxon>Lepisosteidae</taxon>
        <taxon>Lepisosteus</taxon>
    </lineage>
</organism>
<evidence type="ECO:0000313" key="6">
    <source>
        <dbReference type="Proteomes" id="UP000018468"/>
    </source>
</evidence>
<protein>
    <recommendedName>
        <fullName evidence="4">Gasdermin pore forming domain-containing protein</fullName>
    </recommendedName>
</protein>
<dbReference type="OMA" id="LAYKVWD"/>
<dbReference type="HOGENOM" id="CLU_754316_0_0_1"/>